<dbReference type="EMBL" id="JACFXU010000014">
    <property type="protein sequence ID" value="MBA6413080.1"/>
    <property type="molecule type" value="Genomic_DNA"/>
</dbReference>
<accession>A0A7W2TW72</accession>
<dbReference type="Proteomes" id="UP000539350">
    <property type="component" value="Unassembled WGS sequence"/>
</dbReference>
<evidence type="ECO:0000313" key="1">
    <source>
        <dbReference type="EMBL" id="MBA6413080.1"/>
    </source>
</evidence>
<organism evidence="1 2">
    <name type="scientific">Sediminihaliea albiluteola</name>
    <dbReference type="NCBI Taxonomy" id="2758564"/>
    <lineage>
        <taxon>Bacteria</taxon>
        <taxon>Pseudomonadati</taxon>
        <taxon>Pseudomonadota</taxon>
        <taxon>Gammaproteobacteria</taxon>
        <taxon>Cellvibrionales</taxon>
        <taxon>Halieaceae</taxon>
        <taxon>Sediminihaliea</taxon>
    </lineage>
</organism>
<keyword evidence="2" id="KW-1185">Reference proteome</keyword>
<dbReference type="InterPro" id="IPR052572">
    <property type="entry name" value="UPF0153_domain"/>
</dbReference>
<dbReference type="RefSeq" id="WP_182171671.1">
    <property type="nucleotide sequence ID" value="NZ_JACFXU010000014.1"/>
</dbReference>
<dbReference type="PANTHER" id="PTHR36931">
    <property type="entry name" value="UPF0153 PROTEIN YEIW"/>
    <property type="match status" value="1"/>
</dbReference>
<reference evidence="1 2" key="1">
    <citation type="submission" date="2020-07" db="EMBL/GenBank/DDBJ databases">
        <title>Halieaceae bacterium, F7430, whole genome shotgun sequencing project.</title>
        <authorList>
            <person name="Jiang S."/>
            <person name="Liu Z.W."/>
            <person name="Du Z.J."/>
        </authorList>
    </citation>
    <scope>NUCLEOTIDE SEQUENCE [LARGE SCALE GENOMIC DNA]</scope>
    <source>
        <strain evidence="1 2">F7430</strain>
    </source>
</reference>
<dbReference type="Pfam" id="PF03692">
    <property type="entry name" value="CxxCxxCC"/>
    <property type="match status" value="1"/>
</dbReference>
<protein>
    <submittedName>
        <fullName evidence="1">YkgJ family cysteine cluster protein</fullName>
    </submittedName>
</protein>
<comment type="caution">
    <text evidence="1">The sequence shown here is derived from an EMBL/GenBank/DDBJ whole genome shotgun (WGS) entry which is preliminary data.</text>
</comment>
<dbReference type="PANTHER" id="PTHR36931:SF1">
    <property type="entry name" value="UPF0153 PROTEIN YEIW"/>
    <property type="match status" value="1"/>
</dbReference>
<proteinExistence type="predicted"/>
<dbReference type="AlphaFoldDB" id="A0A7W2TW72"/>
<evidence type="ECO:0000313" key="2">
    <source>
        <dbReference type="Proteomes" id="UP000539350"/>
    </source>
</evidence>
<dbReference type="InterPro" id="IPR005358">
    <property type="entry name" value="Puta_zinc/iron-chelating_dom"/>
</dbReference>
<gene>
    <name evidence="1" type="ORF">H2508_08155</name>
</gene>
<name>A0A7W2TW72_9GAMM</name>
<sequence>MQCRAACGACCIAPSIARPFYGMPEGKPAGVSCVHLSEDYRCQLFGDPRRPALCERFQAEHEVCGDNRSEALAKLSELEVLSLPD</sequence>